<feature type="non-terminal residue" evidence="1">
    <location>
        <position position="1"/>
    </location>
</feature>
<protein>
    <submittedName>
        <fullName evidence="1">Uncharacterized protein</fullName>
    </submittedName>
</protein>
<evidence type="ECO:0000313" key="1">
    <source>
        <dbReference type="EMBL" id="GMT16897.1"/>
    </source>
</evidence>
<gene>
    <name evidence="1" type="ORF">PFISCL1PPCAC_8194</name>
</gene>
<dbReference type="Proteomes" id="UP001432322">
    <property type="component" value="Unassembled WGS sequence"/>
</dbReference>
<evidence type="ECO:0000313" key="2">
    <source>
        <dbReference type="Proteomes" id="UP001432322"/>
    </source>
</evidence>
<sequence>RMSPRQVYQTRLKATRIIRNIIPRYLELDCNHVKMRDLCAVLYSIASEEPKASYKYKMMSLQREEGDSMDDRFKSKTAIIVDSLIDLVVLTLDSAIERIQEEPNDLPFRRAKGGAAHGWKEITQVERLIMTDEELASREIEDLKKEKKLNSVEKKKVNEFESKRVTNQRERRARQKQEAIEDKIRRLEARVVLRDDYGEVDEEGEEMEDEG</sequence>
<proteinExistence type="predicted"/>
<reference evidence="1" key="1">
    <citation type="submission" date="2023-10" db="EMBL/GenBank/DDBJ databases">
        <title>Genome assembly of Pristionchus species.</title>
        <authorList>
            <person name="Yoshida K."/>
            <person name="Sommer R.J."/>
        </authorList>
    </citation>
    <scope>NUCLEOTIDE SEQUENCE</scope>
    <source>
        <strain evidence="1">RS5133</strain>
    </source>
</reference>
<comment type="caution">
    <text evidence="1">The sequence shown here is derived from an EMBL/GenBank/DDBJ whole genome shotgun (WGS) entry which is preliminary data.</text>
</comment>
<accession>A0AAV5VB56</accession>
<feature type="non-terminal residue" evidence="1">
    <location>
        <position position="211"/>
    </location>
</feature>
<keyword evidence="2" id="KW-1185">Reference proteome</keyword>
<dbReference type="AlphaFoldDB" id="A0AAV5VB56"/>
<organism evidence="1 2">
    <name type="scientific">Pristionchus fissidentatus</name>
    <dbReference type="NCBI Taxonomy" id="1538716"/>
    <lineage>
        <taxon>Eukaryota</taxon>
        <taxon>Metazoa</taxon>
        <taxon>Ecdysozoa</taxon>
        <taxon>Nematoda</taxon>
        <taxon>Chromadorea</taxon>
        <taxon>Rhabditida</taxon>
        <taxon>Rhabditina</taxon>
        <taxon>Diplogasteromorpha</taxon>
        <taxon>Diplogasteroidea</taxon>
        <taxon>Neodiplogasteridae</taxon>
        <taxon>Pristionchus</taxon>
    </lineage>
</organism>
<name>A0AAV5VB56_9BILA</name>
<dbReference type="EMBL" id="BTSY01000002">
    <property type="protein sequence ID" value="GMT16897.1"/>
    <property type="molecule type" value="Genomic_DNA"/>
</dbReference>